<keyword evidence="5" id="KW-1133">Transmembrane helix</keyword>
<evidence type="ECO:0000259" key="8">
    <source>
        <dbReference type="PROSITE" id="PS50887"/>
    </source>
</evidence>
<dbReference type="RefSeq" id="WP_113933896.1">
    <property type="nucleotide sequence ID" value="NZ_JACCEU010000008.1"/>
</dbReference>
<dbReference type="GO" id="GO:0052621">
    <property type="term" value="F:diguanylate cyclase activity"/>
    <property type="evidence" value="ECO:0007669"/>
    <property type="project" value="UniProtKB-EC"/>
</dbReference>
<evidence type="ECO:0000313" key="9">
    <source>
        <dbReference type="EMBL" id="RBP38338.1"/>
    </source>
</evidence>
<dbReference type="FunFam" id="3.30.70.270:FF:000001">
    <property type="entry name" value="Diguanylate cyclase domain protein"/>
    <property type="match status" value="1"/>
</dbReference>
<dbReference type="Proteomes" id="UP000253628">
    <property type="component" value="Unassembled WGS sequence"/>
</dbReference>
<dbReference type="InterPro" id="IPR029787">
    <property type="entry name" value="Nucleotide_cyclase"/>
</dbReference>
<name>A0A366HAZ2_9BURK</name>
<reference evidence="9 10" key="1">
    <citation type="submission" date="2018-06" db="EMBL/GenBank/DDBJ databases">
        <title>Genomic Encyclopedia of Type Strains, Phase IV (KMG-IV): sequencing the most valuable type-strain genomes for metagenomic binning, comparative biology and taxonomic classification.</title>
        <authorList>
            <person name="Goeker M."/>
        </authorList>
    </citation>
    <scope>NUCLEOTIDE SEQUENCE [LARGE SCALE GENOMIC DNA]</scope>
    <source>
        <strain evidence="9 10">DSM 25520</strain>
    </source>
</reference>
<sequence length="525" mass="58220">MKEKLFRIDLRRLILWMCLFFVFLALANNLYASYKVQREILLHNTLEANHVYALKLAQITNAYIESSKRVLEAASHEIGKTGRDSAAAQDELGRVARMTHNFNSLFFTNASGRVMAALPLADKLAGTNVQSRYSLEALKLRQPLISRPFLAPADRWLILVSQPVFQSNGAYAGFIGGTIYLHSPNALQRVLGEHYYRDGSYIYVVDRDGLLIYHPDKKRIGTSNLNNPAVQQVVHGRSGAIRLSNTRQIDMLAGYAPVAATGWGIVVQRPTQAATAALYDLFWRTLYYSLPITLLSLLAIWWLATLISRPLRELAEVAVHLDDRPSFDRIHLINGWYIEVSLIRKALLTGYSAVSTRMSRLHRQAETDPLTSLTNRRGLESALAALKQAGNPLAAVMFDIDHFKAINDTHGHVAGDEALVTVASIARKTARESDVVARMGGEEFVVLMPGSALDSALAFAERLREEIGRARITQDGQVTVSLGVALYPLHTQDIDTLLPLADTALYQAKNAGRNCVRVAGRHEAI</sequence>
<feature type="domain" description="GGDEF" evidence="8">
    <location>
        <begin position="391"/>
        <end position="521"/>
    </location>
</feature>
<protein>
    <recommendedName>
        <fullName evidence="2">diguanylate cyclase</fullName>
        <ecNumber evidence="2">2.7.7.65</ecNumber>
    </recommendedName>
</protein>
<comment type="subcellular location">
    <subcellularLocation>
        <location evidence="1">Cell membrane</location>
        <topology evidence="1">Multi-pass membrane protein</topology>
    </subcellularLocation>
</comment>
<dbReference type="InterPro" id="IPR050469">
    <property type="entry name" value="Diguanylate_Cyclase"/>
</dbReference>
<dbReference type="EMBL" id="QNRQ01000007">
    <property type="protein sequence ID" value="RBP38338.1"/>
    <property type="molecule type" value="Genomic_DNA"/>
</dbReference>
<dbReference type="PANTHER" id="PTHR45138:SF9">
    <property type="entry name" value="DIGUANYLATE CYCLASE DGCM-RELATED"/>
    <property type="match status" value="1"/>
</dbReference>
<dbReference type="PROSITE" id="PS50887">
    <property type="entry name" value="GGDEF"/>
    <property type="match status" value="1"/>
</dbReference>
<evidence type="ECO:0000256" key="4">
    <source>
        <dbReference type="ARBA" id="ARBA00022692"/>
    </source>
</evidence>
<accession>A0A366HAZ2</accession>
<organism evidence="9 10">
    <name type="scientific">Eoetvoesiella caeni</name>
    <dbReference type="NCBI Taxonomy" id="645616"/>
    <lineage>
        <taxon>Bacteria</taxon>
        <taxon>Pseudomonadati</taxon>
        <taxon>Pseudomonadota</taxon>
        <taxon>Betaproteobacteria</taxon>
        <taxon>Burkholderiales</taxon>
        <taxon>Alcaligenaceae</taxon>
        <taxon>Eoetvoesiella</taxon>
    </lineage>
</organism>
<dbReference type="SUPFAM" id="SSF55073">
    <property type="entry name" value="Nucleotide cyclase"/>
    <property type="match status" value="1"/>
</dbReference>
<keyword evidence="6" id="KW-0472">Membrane</keyword>
<dbReference type="SMART" id="SM00267">
    <property type="entry name" value="GGDEF"/>
    <property type="match status" value="1"/>
</dbReference>
<evidence type="ECO:0000256" key="1">
    <source>
        <dbReference type="ARBA" id="ARBA00004651"/>
    </source>
</evidence>
<dbReference type="Gene3D" id="3.30.70.270">
    <property type="match status" value="1"/>
</dbReference>
<dbReference type="CDD" id="cd01949">
    <property type="entry name" value="GGDEF"/>
    <property type="match status" value="1"/>
</dbReference>
<comment type="catalytic activity">
    <reaction evidence="7">
        <text>2 GTP = 3',3'-c-di-GMP + 2 diphosphate</text>
        <dbReference type="Rhea" id="RHEA:24898"/>
        <dbReference type="ChEBI" id="CHEBI:33019"/>
        <dbReference type="ChEBI" id="CHEBI:37565"/>
        <dbReference type="ChEBI" id="CHEBI:58805"/>
        <dbReference type="EC" id="2.7.7.65"/>
    </reaction>
</comment>
<evidence type="ECO:0000256" key="6">
    <source>
        <dbReference type="ARBA" id="ARBA00023136"/>
    </source>
</evidence>
<dbReference type="CDD" id="cd12914">
    <property type="entry name" value="PDC1_DGC_like"/>
    <property type="match status" value="1"/>
</dbReference>
<dbReference type="SUPFAM" id="SSF103190">
    <property type="entry name" value="Sensory domain-like"/>
    <property type="match status" value="1"/>
</dbReference>
<dbReference type="Pfam" id="PF00990">
    <property type="entry name" value="GGDEF"/>
    <property type="match status" value="1"/>
</dbReference>
<evidence type="ECO:0000313" key="10">
    <source>
        <dbReference type="Proteomes" id="UP000253628"/>
    </source>
</evidence>
<dbReference type="AlphaFoldDB" id="A0A366HAZ2"/>
<dbReference type="PANTHER" id="PTHR45138">
    <property type="entry name" value="REGULATORY COMPONENTS OF SENSORY TRANSDUCTION SYSTEM"/>
    <property type="match status" value="1"/>
</dbReference>
<dbReference type="GO" id="GO:0005886">
    <property type="term" value="C:plasma membrane"/>
    <property type="evidence" value="ECO:0007669"/>
    <property type="project" value="UniProtKB-SubCell"/>
</dbReference>
<dbReference type="EC" id="2.7.7.65" evidence="2"/>
<proteinExistence type="predicted"/>
<evidence type="ECO:0000256" key="3">
    <source>
        <dbReference type="ARBA" id="ARBA00022475"/>
    </source>
</evidence>
<keyword evidence="4" id="KW-0812">Transmembrane</keyword>
<evidence type="ECO:0000256" key="2">
    <source>
        <dbReference type="ARBA" id="ARBA00012528"/>
    </source>
</evidence>
<dbReference type="NCBIfam" id="TIGR00254">
    <property type="entry name" value="GGDEF"/>
    <property type="match status" value="1"/>
</dbReference>
<dbReference type="CDD" id="cd18774">
    <property type="entry name" value="PDC2_HK_sensor"/>
    <property type="match status" value="1"/>
</dbReference>
<dbReference type="InterPro" id="IPR033479">
    <property type="entry name" value="dCache_1"/>
</dbReference>
<dbReference type="Pfam" id="PF02743">
    <property type="entry name" value="dCache_1"/>
    <property type="match status" value="1"/>
</dbReference>
<comment type="caution">
    <text evidence="9">The sequence shown here is derived from an EMBL/GenBank/DDBJ whole genome shotgun (WGS) entry which is preliminary data.</text>
</comment>
<evidence type="ECO:0000256" key="5">
    <source>
        <dbReference type="ARBA" id="ARBA00022989"/>
    </source>
</evidence>
<dbReference type="InterPro" id="IPR043128">
    <property type="entry name" value="Rev_trsase/Diguanyl_cyclase"/>
</dbReference>
<dbReference type="InterPro" id="IPR029151">
    <property type="entry name" value="Sensor-like_sf"/>
</dbReference>
<keyword evidence="3" id="KW-1003">Cell membrane</keyword>
<dbReference type="InterPro" id="IPR000160">
    <property type="entry name" value="GGDEF_dom"/>
</dbReference>
<gene>
    <name evidence="9" type="ORF">DFR37_107102</name>
</gene>
<keyword evidence="10" id="KW-1185">Reference proteome</keyword>
<dbReference type="Gene3D" id="3.30.450.20">
    <property type="entry name" value="PAS domain"/>
    <property type="match status" value="1"/>
</dbReference>
<dbReference type="OrthoDB" id="9813903at2"/>
<evidence type="ECO:0000256" key="7">
    <source>
        <dbReference type="ARBA" id="ARBA00034247"/>
    </source>
</evidence>